<comment type="caution">
    <text evidence="4">The sequence shown here is derived from an EMBL/GenBank/DDBJ whole genome shotgun (WGS) entry which is preliminary data.</text>
</comment>
<feature type="DNA-binding region" description="H-T-H motif" evidence="2">
    <location>
        <begin position="28"/>
        <end position="47"/>
    </location>
</feature>
<proteinExistence type="predicted"/>
<dbReference type="EMBL" id="QEKV01000001">
    <property type="protein sequence ID" value="PVY95562.1"/>
    <property type="molecule type" value="Genomic_DNA"/>
</dbReference>
<dbReference type="Pfam" id="PF00440">
    <property type="entry name" value="TetR_N"/>
    <property type="match status" value="1"/>
</dbReference>
<evidence type="ECO:0000259" key="3">
    <source>
        <dbReference type="PROSITE" id="PS50977"/>
    </source>
</evidence>
<accession>A0A2U1E6S7</accession>
<organism evidence="4 5">
    <name type="scientific">Ezakiella coagulans</name>
    <dbReference type="NCBI Taxonomy" id="46507"/>
    <lineage>
        <taxon>Bacteria</taxon>
        <taxon>Bacillati</taxon>
        <taxon>Bacillota</taxon>
        <taxon>Tissierellia</taxon>
        <taxon>Ezakiella</taxon>
    </lineage>
</organism>
<dbReference type="RefSeq" id="WP_116479500.1">
    <property type="nucleotide sequence ID" value="NZ_QEKV01000001.1"/>
</dbReference>
<gene>
    <name evidence="4" type="ORF">C7381_10188</name>
</gene>
<reference evidence="4 5" key="1">
    <citation type="submission" date="2018-04" db="EMBL/GenBank/DDBJ databases">
        <title>Genomic Encyclopedia of Type Strains, Phase IV (KMG-IV): sequencing the most valuable type-strain genomes for metagenomic binning, comparative biology and taxonomic classification.</title>
        <authorList>
            <person name="Goeker M."/>
        </authorList>
    </citation>
    <scope>NUCLEOTIDE SEQUENCE [LARGE SCALE GENOMIC DNA]</scope>
    <source>
        <strain evidence="4 5">DSM 20705</strain>
    </source>
</reference>
<dbReference type="PRINTS" id="PR00455">
    <property type="entry name" value="HTHTETR"/>
</dbReference>
<dbReference type="Proteomes" id="UP000245793">
    <property type="component" value="Unassembled WGS sequence"/>
</dbReference>
<evidence type="ECO:0000256" key="2">
    <source>
        <dbReference type="PROSITE-ProRule" id="PRU00335"/>
    </source>
</evidence>
<keyword evidence="5" id="KW-1185">Reference proteome</keyword>
<dbReference type="AlphaFoldDB" id="A0A2U1E6S7"/>
<evidence type="ECO:0000256" key="1">
    <source>
        <dbReference type="ARBA" id="ARBA00023125"/>
    </source>
</evidence>
<keyword evidence="1 2" id="KW-0238">DNA-binding</keyword>
<dbReference type="PROSITE" id="PS50977">
    <property type="entry name" value="HTH_TETR_2"/>
    <property type="match status" value="1"/>
</dbReference>
<dbReference type="GO" id="GO:0003677">
    <property type="term" value="F:DNA binding"/>
    <property type="evidence" value="ECO:0007669"/>
    <property type="project" value="UniProtKB-UniRule"/>
</dbReference>
<dbReference type="InterPro" id="IPR050624">
    <property type="entry name" value="HTH-type_Tx_Regulator"/>
</dbReference>
<dbReference type="PANTHER" id="PTHR43479">
    <property type="entry name" value="ACREF/ENVCD OPERON REPRESSOR-RELATED"/>
    <property type="match status" value="1"/>
</dbReference>
<dbReference type="PANTHER" id="PTHR43479:SF11">
    <property type="entry name" value="ACREF_ENVCD OPERON REPRESSOR-RELATED"/>
    <property type="match status" value="1"/>
</dbReference>
<dbReference type="InterPro" id="IPR009057">
    <property type="entry name" value="Homeodomain-like_sf"/>
</dbReference>
<evidence type="ECO:0000313" key="4">
    <source>
        <dbReference type="EMBL" id="PVY95562.1"/>
    </source>
</evidence>
<evidence type="ECO:0000313" key="5">
    <source>
        <dbReference type="Proteomes" id="UP000245793"/>
    </source>
</evidence>
<dbReference type="Gene3D" id="1.10.357.10">
    <property type="entry name" value="Tetracycline Repressor, domain 2"/>
    <property type="match status" value="1"/>
</dbReference>
<feature type="domain" description="HTH tetR-type" evidence="3">
    <location>
        <begin position="5"/>
        <end position="65"/>
    </location>
</feature>
<dbReference type="SUPFAM" id="SSF46689">
    <property type="entry name" value="Homeodomain-like"/>
    <property type="match status" value="1"/>
</dbReference>
<name>A0A2U1E6S7_9FIRM</name>
<protein>
    <submittedName>
        <fullName evidence="4">TetR family transcriptional regulator</fullName>
    </submittedName>
</protein>
<sequence length="185" mass="21143">MASPIISKESILKVAKEIVSTEGLNALNIRKVARESGIAIGSVYYYFPSKDDLLIDVIEGVWEDIFKLDYAGCEENSFVEYIERIFNHTAEGIKKYPNFFTIHSLSFKAQNMNKAKGSMRKYLEKFKANLKISIDRDANVNQDAFDADFTKDKLVQFIISGLVSLVIQKNYDTMTLINMIKKILY</sequence>
<dbReference type="InterPro" id="IPR001647">
    <property type="entry name" value="HTH_TetR"/>
</dbReference>